<dbReference type="GO" id="GO:0019706">
    <property type="term" value="F:protein-cysteine S-palmitoyltransferase activity"/>
    <property type="evidence" value="ECO:0007669"/>
    <property type="project" value="UniProtKB-EC"/>
</dbReference>
<proteinExistence type="inferred from homology"/>
<dbReference type="InterPro" id="IPR001594">
    <property type="entry name" value="Palmitoyltrfase_DHHC"/>
</dbReference>
<feature type="compositionally biased region" description="Low complexity" evidence="9">
    <location>
        <begin position="633"/>
        <end position="665"/>
    </location>
</feature>
<comment type="caution">
    <text evidence="11">The sequence shown here is derived from an EMBL/GenBank/DDBJ whole genome shotgun (WGS) entry which is preliminary data.</text>
</comment>
<feature type="transmembrane region" description="Helical" evidence="8">
    <location>
        <begin position="243"/>
        <end position="273"/>
    </location>
</feature>
<gene>
    <name evidence="11" type="ORF">KC19_4G210800</name>
</gene>
<keyword evidence="3 8" id="KW-0808">Transferase</keyword>
<feature type="region of interest" description="Disordered" evidence="9">
    <location>
        <begin position="622"/>
        <end position="675"/>
    </location>
</feature>
<keyword evidence="4 8" id="KW-0812">Transmembrane</keyword>
<feature type="domain" description="Palmitoyltransferase DHHC" evidence="10">
    <location>
        <begin position="149"/>
        <end position="284"/>
    </location>
</feature>
<comment type="similarity">
    <text evidence="2 8">Belongs to the DHHC palmitoyltransferase family.</text>
</comment>
<reference evidence="11" key="1">
    <citation type="submission" date="2020-06" db="EMBL/GenBank/DDBJ databases">
        <title>WGS assembly of Ceratodon purpureus strain R40.</title>
        <authorList>
            <person name="Carey S.B."/>
            <person name="Jenkins J."/>
            <person name="Shu S."/>
            <person name="Lovell J.T."/>
            <person name="Sreedasyam A."/>
            <person name="Maumus F."/>
            <person name="Tiley G.P."/>
            <person name="Fernandez-Pozo N."/>
            <person name="Barry K."/>
            <person name="Chen C."/>
            <person name="Wang M."/>
            <person name="Lipzen A."/>
            <person name="Daum C."/>
            <person name="Saski C.A."/>
            <person name="Payton A.C."/>
            <person name="Mcbreen J.C."/>
            <person name="Conrad R.E."/>
            <person name="Kollar L.M."/>
            <person name="Olsson S."/>
            <person name="Huttunen S."/>
            <person name="Landis J.B."/>
            <person name="Wickett N.J."/>
            <person name="Johnson M.G."/>
            <person name="Rensing S.A."/>
            <person name="Grimwood J."/>
            <person name="Schmutz J."/>
            <person name="Mcdaniel S.F."/>
        </authorList>
    </citation>
    <scope>NUCLEOTIDE SEQUENCE</scope>
    <source>
        <strain evidence="11">R40</strain>
    </source>
</reference>
<protein>
    <recommendedName>
        <fullName evidence="8">S-acyltransferase</fullName>
        <ecNumber evidence="8">2.3.1.225</ecNumber>
    </recommendedName>
    <alternativeName>
        <fullName evidence="8">Palmitoyltransferase</fullName>
    </alternativeName>
</protein>
<dbReference type="Pfam" id="PF01529">
    <property type="entry name" value="DHHC"/>
    <property type="match status" value="1"/>
</dbReference>
<feature type="compositionally biased region" description="Polar residues" evidence="9">
    <location>
        <begin position="304"/>
        <end position="320"/>
    </location>
</feature>
<organism evidence="11 12">
    <name type="scientific">Ceratodon purpureus</name>
    <name type="common">Fire moss</name>
    <name type="synonym">Dicranum purpureum</name>
    <dbReference type="NCBI Taxonomy" id="3225"/>
    <lineage>
        <taxon>Eukaryota</taxon>
        <taxon>Viridiplantae</taxon>
        <taxon>Streptophyta</taxon>
        <taxon>Embryophyta</taxon>
        <taxon>Bryophyta</taxon>
        <taxon>Bryophytina</taxon>
        <taxon>Bryopsida</taxon>
        <taxon>Dicranidae</taxon>
        <taxon>Pseudoditrichales</taxon>
        <taxon>Ditrichaceae</taxon>
        <taxon>Ceratodon</taxon>
    </lineage>
</organism>
<comment type="domain">
    <text evidence="8">The DHHC domain is required for palmitoyltransferase activity.</text>
</comment>
<feature type="region of interest" description="Disordered" evidence="9">
    <location>
        <begin position="474"/>
        <end position="500"/>
    </location>
</feature>
<dbReference type="PROSITE" id="PS50216">
    <property type="entry name" value="DHHC"/>
    <property type="match status" value="1"/>
</dbReference>
<keyword evidence="7 8" id="KW-0012">Acyltransferase</keyword>
<dbReference type="PANTHER" id="PTHR22883:SF265">
    <property type="entry name" value="PROTEIN S-ACYLTRANSFERASE 22-RELATED"/>
    <property type="match status" value="1"/>
</dbReference>
<evidence type="ECO:0000313" key="11">
    <source>
        <dbReference type="EMBL" id="KAG0580920.1"/>
    </source>
</evidence>
<dbReference type="GO" id="GO:0016020">
    <property type="term" value="C:membrane"/>
    <property type="evidence" value="ECO:0007669"/>
    <property type="project" value="UniProtKB-SubCell"/>
</dbReference>
<dbReference type="AlphaFoldDB" id="A0A8T0IB11"/>
<dbReference type="EMBL" id="CM026424">
    <property type="protein sequence ID" value="KAG0580920.1"/>
    <property type="molecule type" value="Genomic_DNA"/>
</dbReference>
<sequence length="706" mass="76877">MRNHGWELPYHPLQTVAVAVFSGISFSFYVFFIPFVGNGVLKFHIYAIFSPVVLIVFFLYVRCAGCDPADMGVHQSKRAVRALQRAALKAGIDTCFEHSHDGPKRNSASIEMGPKIESASGPSVFARWLCLPFACCKMDDSANLNSGEQLLYCSICEAEISKNSKHCRACDKCVHGFDHHCRWLNNCVGKRNYKAFVSLMVACLLLLVIVWATGIGVLVRCFSEKTRFEKEIIHRLGSSFSRVAYIIVVVLLSLLAMLATIPLCQLFFFHLILIHKGITTYDYILAVREQAEPDHGEHAGDGVNSLTSSPASSNGTGVSAGFSSTGVPSLHRGVFCTPPRMFVEHHQKVLESRGDLESSGTKMRTNSAVEAAARQPQKKISVGINPWKLARMNPAEAAKAAAHARDMSNSRPIMYSKASSQVLTETEDSSLDLSSRDVSGEISAVGSRRFNRAYLTLSGKERWLLMKDRHGKNILPHNRPGILTADGSSQSTGHGLRCSPSRFSGGLGSYPGSSYPGSSYPGSQMASPDIFQESPNQTICTSLKTPLTSEEPVAAVKELLGNDKMFQRSESLKDGYDASAGESGDEKYSGRLQELIQTLKYKSTVASTSVVITPNEKVAVWENGPSQDNAKPRTSSCSRSLGSRGSRSSRGNSTGGRTESSSGSRAEANILKHVRREWPQLRDRLFVSPAHASTNVSSPAHNNSPA</sequence>
<feature type="region of interest" description="Disordered" evidence="9">
    <location>
        <begin position="295"/>
        <end position="320"/>
    </location>
</feature>
<evidence type="ECO:0000256" key="8">
    <source>
        <dbReference type="RuleBase" id="RU079119"/>
    </source>
</evidence>
<comment type="catalytic activity">
    <reaction evidence="8">
        <text>L-cysteinyl-[protein] + hexadecanoyl-CoA = S-hexadecanoyl-L-cysteinyl-[protein] + CoA</text>
        <dbReference type="Rhea" id="RHEA:36683"/>
        <dbReference type="Rhea" id="RHEA-COMP:10131"/>
        <dbReference type="Rhea" id="RHEA-COMP:11032"/>
        <dbReference type="ChEBI" id="CHEBI:29950"/>
        <dbReference type="ChEBI" id="CHEBI:57287"/>
        <dbReference type="ChEBI" id="CHEBI:57379"/>
        <dbReference type="ChEBI" id="CHEBI:74151"/>
        <dbReference type="EC" id="2.3.1.225"/>
    </reaction>
</comment>
<dbReference type="GO" id="GO:0005794">
    <property type="term" value="C:Golgi apparatus"/>
    <property type="evidence" value="ECO:0007669"/>
    <property type="project" value="TreeGrafter"/>
</dbReference>
<feature type="transmembrane region" description="Helical" evidence="8">
    <location>
        <begin position="12"/>
        <end position="36"/>
    </location>
</feature>
<keyword evidence="6 8" id="KW-0472">Membrane</keyword>
<evidence type="ECO:0000256" key="1">
    <source>
        <dbReference type="ARBA" id="ARBA00004141"/>
    </source>
</evidence>
<dbReference type="EC" id="2.3.1.225" evidence="8"/>
<evidence type="ECO:0000256" key="2">
    <source>
        <dbReference type="ARBA" id="ARBA00008574"/>
    </source>
</evidence>
<evidence type="ECO:0000256" key="4">
    <source>
        <dbReference type="ARBA" id="ARBA00022692"/>
    </source>
</evidence>
<keyword evidence="5 8" id="KW-1133">Transmembrane helix</keyword>
<dbReference type="Proteomes" id="UP000822688">
    <property type="component" value="Chromosome 4"/>
</dbReference>
<evidence type="ECO:0000256" key="6">
    <source>
        <dbReference type="ARBA" id="ARBA00023136"/>
    </source>
</evidence>
<dbReference type="GO" id="GO:0006612">
    <property type="term" value="P:protein targeting to membrane"/>
    <property type="evidence" value="ECO:0007669"/>
    <property type="project" value="TreeGrafter"/>
</dbReference>
<evidence type="ECO:0000256" key="3">
    <source>
        <dbReference type="ARBA" id="ARBA00022679"/>
    </source>
</evidence>
<feature type="transmembrane region" description="Helical" evidence="8">
    <location>
        <begin position="43"/>
        <end position="61"/>
    </location>
</feature>
<evidence type="ECO:0000259" key="10">
    <source>
        <dbReference type="Pfam" id="PF01529"/>
    </source>
</evidence>
<dbReference type="GO" id="GO:0005783">
    <property type="term" value="C:endoplasmic reticulum"/>
    <property type="evidence" value="ECO:0007669"/>
    <property type="project" value="TreeGrafter"/>
</dbReference>
<feature type="transmembrane region" description="Helical" evidence="8">
    <location>
        <begin position="195"/>
        <end position="222"/>
    </location>
</feature>
<keyword evidence="12" id="KW-1185">Reference proteome</keyword>
<dbReference type="InterPro" id="IPR039859">
    <property type="entry name" value="PFA4/ZDH16/20/ERF2-like"/>
</dbReference>
<evidence type="ECO:0000256" key="5">
    <source>
        <dbReference type="ARBA" id="ARBA00022989"/>
    </source>
</evidence>
<comment type="subcellular location">
    <subcellularLocation>
        <location evidence="1">Membrane</location>
        <topology evidence="1">Multi-pass membrane protein</topology>
    </subcellularLocation>
</comment>
<name>A0A8T0IB11_CERPU</name>
<accession>A0A8T0IB11</accession>
<evidence type="ECO:0000256" key="7">
    <source>
        <dbReference type="ARBA" id="ARBA00023315"/>
    </source>
</evidence>
<dbReference type="PANTHER" id="PTHR22883">
    <property type="entry name" value="ZINC FINGER DHHC DOMAIN CONTAINING PROTEIN"/>
    <property type="match status" value="1"/>
</dbReference>
<evidence type="ECO:0000256" key="9">
    <source>
        <dbReference type="SAM" id="MobiDB-lite"/>
    </source>
</evidence>
<evidence type="ECO:0000313" key="12">
    <source>
        <dbReference type="Proteomes" id="UP000822688"/>
    </source>
</evidence>